<name>A0A371CKN7_9APHY</name>
<dbReference type="Proteomes" id="UP000256964">
    <property type="component" value="Unassembled WGS sequence"/>
</dbReference>
<proteinExistence type="predicted"/>
<gene>
    <name evidence="2" type="ORF">OH76DRAFT_1489945</name>
</gene>
<feature type="region of interest" description="Disordered" evidence="1">
    <location>
        <begin position="186"/>
        <end position="292"/>
    </location>
</feature>
<dbReference type="EMBL" id="KZ857534">
    <property type="protein sequence ID" value="RDX40843.1"/>
    <property type="molecule type" value="Genomic_DNA"/>
</dbReference>
<reference evidence="2 3" key="1">
    <citation type="journal article" date="2018" name="Biotechnol. Biofuels">
        <title>Integrative visual omics of the white-rot fungus Polyporus brumalis exposes the biotechnological potential of its oxidative enzymes for delignifying raw plant biomass.</title>
        <authorList>
            <person name="Miyauchi S."/>
            <person name="Rancon A."/>
            <person name="Drula E."/>
            <person name="Hage H."/>
            <person name="Chaduli D."/>
            <person name="Favel A."/>
            <person name="Grisel S."/>
            <person name="Henrissat B."/>
            <person name="Herpoel-Gimbert I."/>
            <person name="Ruiz-Duenas F.J."/>
            <person name="Chevret D."/>
            <person name="Hainaut M."/>
            <person name="Lin J."/>
            <person name="Wang M."/>
            <person name="Pangilinan J."/>
            <person name="Lipzen A."/>
            <person name="Lesage-Meessen L."/>
            <person name="Navarro D."/>
            <person name="Riley R."/>
            <person name="Grigoriev I.V."/>
            <person name="Zhou S."/>
            <person name="Raouche S."/>
            <person name="Rosso M.N."/>
        </authorList>
    </citation>
    <scope>NUCLEOTIDE SEQUENCE [LARGE SCALE GENOMIC DNA]</scope>
    <source>
        <strain evidence="2 3">BRFM 1820</strain>
    </source>
</reference>
<evidence type="ECO:0000256" key="1">
    <source>
        <dbReference type="SAM" id="MobiDB-lite"/>
    </source>
</evidence>
<keyword evidence="3" id="KW-1185">Reference proteome</keyword>
<evidence type="ECO:0000313" key="2">
    <source>
        <dbReference type="EMBL" id="RDX40843.1"/>
    </source>
</evidence>
<protein>
    <submittedName>
        <fullName evidence="2">Uncharacterized protein</fullName>
    </submittedName>
</protein>
<organism evidence="2 3">
    <name type="scientific">Lentinus brumalis</name>
    <dbReference type="NCBI Taxonomy" id="2498619"/>
    <lineage>
        <taxon>Eukaryota</taxon>
        <taxon>Fungi</taxon>
        <taxon>Dikarya</taxon>
        <taxon>Basidiomycota</taxon>
        <taxon>Agaricomycotina</taxon>
        <taxon>Agaricomycetes</taxon>
        <taxon>Polyporales</taxon>
        <taxon>Polyporaceae</taxon>
        <taxon>Lentinus</taxon>
    </lineage>
</organism>
<accession>A0A371CKN7</accession>
<dbReference type="AlphaFoldDB" id="A0A371CKN7"/>
<sequence length="292" mass="31647">MGPLEVDEAYLDHRQSLYFLEAMAMYQQHEREEAETPHDECLTFLVNVAFVAARAAYDVKHAKPRNARHQYKCSVRDVSTVVQEALDYRGKWKAWELHNQPVKDAEPAAVQVPSGTGPLEGAEHAGLPSGPDILSDPPTQTGVLSDPPNQTGLLTHMDADIPSPPRSHRPSDLDVLDAALARIRAFPTTTGGRSPPGSLKRPHTESPEPAAAGAPMQEPARNDRARFDSVVSRPPAAPPTNRRAGSTQGSTSKTPHGEPHNRPGSKTVRTPLPTFSTPGFGKVRPQTVMRPG</sequence>
<feature type="region of interest" description="Disordered" evidence="1">
    <location>
        <begin position="113"/>
        <end position="171"/>
    </location>
</feature>
<feature type="compositionally biased region" description="Polar residues" evidence="1">
    <location>
        <begin position="137"/>
        <end position="153"/>
    </location>
</feature>
<evidence type="ECO:0000313" key="3">
    <source>
        <dbReference type="Proteomes" id="UP000256964"/>
    </source>
</evidence>
<feature type="compositionally biased region" description="Polar residues" evidence="1">
    <location>
        <begin position="245"/>
        <end position="254"/>
    </location>
</feature>